<comment type="caution">
    <text evidence="1">The sequence shown here is derived from an EMBL/GenBank/DDBJ whole genome shotgun (WGS) entry which is preliminary data.</text>
</comment>
<reference evidence="1 2" key="1">
    <citation type="submission" date="2018-08" db="EMBL/GenBank/DDBJ databases">
        <title>A genome reference for cultivated species of the human gut microbiota.</title>
        <authorList>
            <person name="Zou Y."/>
            <person name="Xue W."/>
            <person name="Luo G."/>
        </authorList>
    </citation>
    <scope>NUCLEOTIDE SEQUENCE [LARGE SCALE GENOMIC DNA]</scope>
    <source>
        <strain evidence="1 2">AF13-3LB</strain>
    </source>
</reference>
<sequence>MSEHRKWVIDTLGDDDHRTLEAAGIDLLHMRQVSQTPIVIETCGGGNAIVSYGYVTLVPVSELEPLLNGRRPAISEALLQSPTGILTRLRAWLRTHISTGGAR</sequence>
<dbReference type="Proteomes" id="UP000265970">
    <property type="component" value="Unassembled WGS sequence"/>
</dbReference>
<protein>
    <submittedName>
        <fullName evidence="1">Uncharacterized protein</fullName>
    </submittedName>
</protein>
<proteinExistence type="predicted"/>
<evidence type="ECO:0000313" key="1">
    <source>
        <dbReference type="EMBL" id="RGW07001.1"/>
    </source>
</evidence>
<dbReference type="AlphaFoldDB" id="A0A395XEB9"/>
<evidence type="ECO:0000313" key="2">
    <source>
        <dbReference type="Proteomes" id="UP000265970"/>
    </source>
</evidence>
<gene>
    <name evidence="1" type="ORF">DWV92_09290</name>
</gene>
<dbReference type="EMBL" id="QRZV01000009">
    <property type="protein sequence ID" value="RGW07001.1"/>
    <property type="molecule type" value="Genomic_DNA"/>
</dbReference>
<name>A0A395XEB9_9BIFI</name>
<organism evidence="1 2">
    <name type="scientific">Bifidobacterium pseudolongum</name>
    <dbReference type="NCBI Taxonomy" id="1694"/>
    <lineage>
        <taxon>Bacteria</taxon>
        <taxon>Bacillati</taxon>
        <taxon>Actinomycetota</taxon>
        <taxon>Actinomycetes</taxon>
        <taxon>Bifidobacteriales</taxon>
        <taxon>Bifidobacteriaceae</taxon>
        <taxon>Bifidobacterium</taxon>
    </lineage>
</organism>
<dbReference type="RefSeq" id="WP_118239765.1">
    <property type="nucleotide sequence ID" value="NZ_QRZV01000009.1"/>
</dbReference>
<accession>A0A395XEB9</accession>